<sequence length="129" mass="13655">MPPRRASRADVFTPAWSPQVRGHHPIPTRAIAATARAGMHRSLAAGWADPAANDAFLRGVLAIWAIERSAASQPVAAPSSATGVRTKLCDVELDGAQRNGGSRRIRPTELVASEQTATPATRQRNSRAG</sequence>
<evidence type="ECO:0000256" key="1">
    <source>
        <dbReference type="SAM" id="MobiDB-lite"/>
    </source>
</evidence>
<organism evidence="5 8">
    <name type="scientific">Phytophthora fragariae</name>
    <dbReference type="NCBI Taxonomy" id="53985"/>
    <lineage>
        <taxon>Eukaryota</taxon>
        <taxon>Sar</taxon>
        <taxon>Stramenopiles</taxon>
        <taxon>Oomycota</taxon>
        <taxon>Peronosporomycetes</taxon>
        <taxon>Peronosporales</taxon>
        <taxon>Peronosporaceae</taxon>
        <taxon>Phytophthora</taxon>
    </lineage>
</organism>
<dbReference type="AlphaFoldDB" id="A0A6A4AKY0"/>
<evidence type="ECO:0000313" key="6">
    <source>
        <dbReference type="Proteomes" id="UP000429523"/>
    </source>
</evidence>
<evidence type="ECO:0000313" key="3">
    <source>
        <dbReference type="EMBL" id="KAE9238686.1"/>
    </source>
</evidence>
<accession>A0A6A4AKY0</accession>
<proteinExistence type="predicted"/>
<evidence type="ECO:0000313" key="9">
    <source>
        <dbReference type="Proteomes" id="UP000476176"/>
    </source>
</evidence>
<comment type="caution">
    <text evidence="5">The sequence shown here is derived from an EMBL/GenBank/DDBJ whole genome shotgun (WGS) entry which is preliminary data.</text>
</comment>
<reference evidence="6 7" key="1">
    <citation type="submission" date="2018-08" db="EMBL/GenBank/DDBJ databases">
        <title>Genomic investigation of the strawberry pathogen Phytophthora fragariae indicates pathogenicity is determined by transcriptional variation in three key races.</title>
        <authorList>
            <person name="Adams T.M."/>
            <person name="Armitage A.D."/>
            <person name="Sobczyk M.K."/>
            <person name="Bates H.J."/>
            <person name="Dunwell J.M."/>
            <person name="Nellist C.F."/>
            <person name="Harrison R.J."/>
        </authorList>
    </citation>
    <scope>NUCLEOTIDE SEQUENCE [LARGE SCALE GENOMIC DNA]</scope>
    <source>
        <strain evidence="5 8">BC-1</strain>
        <strain evidence="4 9">BC-23</strain>
        <strain evidence="3 7">NOV-27</strain>
        <strain evidence="2 6">NOV-9</strain>
    </source>
</reference>
<gene>
    <name evidence="5" type="ORF">PF002_g99</name>
    <name evidence="4" type="ORF">PF004_g31</name>
    <name evidence="3" type="ORF">PF005_g103</name>
    <name evidence="2" type="ORF">PF009_g103</name>
</gene>
<dbReference type="Proteomes" id="UP000433483">
    <property type="component" value="Unassembled WGS sequence"/>
</dbReference>
<dbReference type="EMBL" id="QXGC01000001">
    <property type="protein sequence ID" value="KAE9256532.1"/>
    <property type="molecule type" value="Genomic_DNA"/>
</dbReference>
<name>A0A6A4AKY0_9STRA</name>
<evidence type="ECO:0000313" key="8">
    <source>
        <dbReference type="Proteomes" id="UP000440367"/>
    </source>
</evidence>
<dbReference type="EMBL" id="QXGB01000002">
    <property type="protein sequence ID" value="KAE9238686.1"/>
    <property type="molecule type" value="Genomic_DNA"/>
</dbReference>
<evidence type="ECO:0000313" key="2">
    <source>
        <dbReference type="EMBL" id="KAE8950355.1"/>
    </source>
</evidence>
<dbReference type="Proteomes" id="UP000476176">
    <property type="component" value="Unassembled WGS sequence"/>
</dbReference>
<evidence type="ECO:0000313" key="7">
    <source>
        <dbReference type="Proteomes" id="UP000433483"/>
    </source>
</evidence>
<dbReference type="EMBL" id="QXGD01000002">
    <property type="protein sequence ID" value="KAE9258471.1"/>
    <property type="molecule type" value="Genomic_DNA"/>
</dbReference>
<keyword evidence="7" id="KW-1185">Reference proteome</keyword>
<feature type="compositionally biased region" description="Polar residues" evidence="1">
    <location>
        <begin position="113"/>
        <end position="129"/>
    </location>
</feature>
<evidence type="ECO:0000313" key="5">
    <source>
        <dbReference type="EMBL" id="KAE9258471.1"/>
    </source>
</evidence>
<feature type="region of interest" description="Disordered" evidence="1">
    <location>
        <begin position="93"/>
        <end position="129"/>
    </location>
</feature>
<evidence type="ECO:0000313" key="4">
    <source>
        <dbReference type="EMBL" id="KAE9256532.1"/>
    </source>
</evidence>
<dbReference type="Proteomes" id="UP000429523">
    <property type="component" value="Unassembled WGS sequence"/>
</dbReference>
<dbReference type="Proteomes" id="UP000440367">
    <property type="component" value="Unassembled WGS sequence"/>
</dbReference>
<protein>
    <submittedName>
        <fullName evidence="5">Uncharacterized protein</fullName>
    </submittedName>
</protein>
<dbReference type="EMBL" id="QXGF01000002">
    <property type="protein sequence ID" value="KAE8950355.1"/>
    <property type="molecule type" value="Genomic_DNA"/>
</dbReference>